<sequence>MVFSSFEFLLLFLPLVILGFWLAGKLHYYISVLFLILASLFFYGYFRVDYVLILVSSIVGNYLVGEYLRAHKSRPVLTLAVAANVALLVYYKYSSLAVWTLAWSLGAQWPLPEILLPLAISFFTFQQIAYVVDSFHRTTERGSFLDYALFVSFFPQLIAGPIVRQQEVVPDIRDRRLRIVASNFATGLSIFVAGLAKKVVLADEFAAIADPAFDTVVAGDHIGSAVAWTGLLAYSLQIYFDFSAYSDMAIGIGLIFGLHLPINFDSPYKSRSIVEFWRRWHITLSRFLRDYLYIPLGGNRKGAAQRYVNLMITMLLGGLWHGAGWSFMLWGGLHGCYLVVNHVAGAIAWSRIPGAARVLSVVAWPLTFLAVILAWVPFRAFEGTSFLDYYASLVSSVGAIPPAYDVLIVAVGLGICVLMPNVAEIFDLKKADGTALVRLRWQRTRTAAALTGLLLFVALFVVLKGRPYEFIYFQF</sequence>
<keyword evidence="11 13" id="KW-0012">Acyltransferase</keyword>
<feature type="transmembrane region" description="Helical" evidence="14">
    <location>
        <begin position="329"/>
        <end position="349"/>
    </location>
</feature>
<feature type="transmembrane region" description="Helical" evidence="14">
    <location>
        <begin position="401"/>
        <end position="423"/>
    </location>
</feature>
<organism evidence="15 16">
    <name type="scientific">Microbaculum marinum</name>
    <dbReference type="NCBI Taxonomy" id="1764581"/>
    <lineage>
        <taxon>Bacteria</taxon>
        <taxon>Pseudomonadati</taxon>
        <taxon>Pseudomonadota</taxon>
        <taxon>Alphaproteobacteria</taxon>
        <taxon>Hyphomicrobiales</taxon>
        <taxon>Tepidamorphaceae</taxon>
        <taxon>Microbaculum</taxon>
    </lineage>
</organism>
<dbReference type="GO" id="GO:0016746">
    <property type="term" value="F:acyltransferase activity"/>
    <property type="evidence" value="ECO:0007669"/>
    <property type="project" value="UniProtKB-KW"/>
</dbReference>
<evidence type="ECO:0000256" key="11">
    <source>
        <dbReference type="ARBA" id="ARBA00023315"/>
    </source>
</evidence>
<dbReference type="InterPro" id="IPR028362">
    <property type="entry name" value="AlgI"/>
</dbReference>
<dbReference type="Proteomes" id="UP001378188">
    <property type="component" value="Unassembled WGS sequence"/>
</dbReference>
<name>A0AAW9RIK3_9HYPH</name>
<evidence type="ECO:0000256" key="2">
    <source>
        <dbReference type="ARBA" id="ARBA00005182"/>
    </source>
</evidence>
<evidence type="ECO:0000256" key="8">
    <source>
        <dbReference type="ARBA" id="ARBA00022841"/>
    </source>
</evidence>
<evidence type="ECO:0000256" key="6">
    <source>
        <dbReference type="ARBA" id="ARBA00022679"/>
    </source>
</evidence>
<comment type="similarity">
    <text evidence="3 13">Belongs to the membrane-bound acyltransferase family.</text>
</comment>
<feature type="transmembrane region" description="Helical" evidence="14">
    <location>
        <begin position="6"/>
        <end position="23"/>
    </location>
</feature>
<dbReference type="RefSeq" id="WP_340329755.1">
    <property type="nucleotide sequence ID" value="NZ_JAZHOF010000004.1"/>
</dbReference>
<evidence type="ECO:0000313" key="16">
    <source>
        <dbReference type="Proteomes" id="UP001378188"/>
    </source>
</evidence>
<evidence type="ECO:0000256" key="5">
    <source>
        <dbReference type="ARBA" id="ARBA00022475"/>
    </source>
</evidence>
<dbReference type="InterPro" id="IPR024194">
    <property type="entry name" value="Ac/AlaTfrase_AlgI/DltB"/>
</dbReference>
<feature type="transmembrane region" description="Helical" evidence="14">
    <location>
        <begin position="114"/>
        <end position="132"/>
    </location>
</feature>
<evidence type="ECO:0000256" key="4">
    <source>
        <dbReference type="ARBA" id="ARBA00016084"/>
    </source>
</evidence>
<keyword evidence="9 14" id="KW-1133">Transmembrane helix</keyword>
<dbReference type="Pfam" id="PF03062">
    <property type="entry name" value="MBOAT"/>
    <property type="match status" value="1"/>
</dbReference>
<keyword evidence="10 13" id="KW-0472">Membrane</keyword>
<evidence type="ECO:0000256" key="10">
    <source>
        <dbReference type="ARBA" id="ARBA00023136"/>
    </source>
</evidence>
<evidence type="ECO:0000256" key="1">
    <source>
        <dbReference type="ARBA" id="ARBA00004651"/>
    </source>
</evidence>
<proteinExistence type="inferred from homology"/>
<comment type="subcellular location">
    <subcellularLocation>
        <location evidence="1">Cell membrane</location>
        <topology evidence="1">Multi-pass membrane protein</topology>
    </subcellularLocation>
</comment>
<feature type="transmembrane region" description="Helical" evidence="14">
    <location>
        <begin position="242"/>
        <end position="262"/>
    </location>
</feature>
<evidence type="ECO:0000256" key="14">
    <source>
        <dbReference type="SAM" id="Phobius"/>
    </source>
</evidence>
<keyword evidence="8" id="KW-0016">Alginate biosynthesis</keyword>
<gene>
    <name evidence="15" type="ORF">V3328_11265</name>
</gene>
<dbReference type="EMBL" id="JAZHOF010000004">
    <property type="protein sequence ID" value="MEJ8572057.1"/>
    <property type="molecule type" value="Genomic_DNA"/>
</dbReference>
<protein>
    <recommendedName>
        <fullName evidence="4">Probable alginate O-acetylase AlgI</fullName>
    </recommendedName>
    <alternativeName>
        <fullName evidence="12">Alginate biosynthesis protein AlgI</fullName>
    </alternativeName>
</protein>
<dbReference type="InterPro" id="IPR051085">
    <property type="entry name" value="MB_O-acyltransferase"/>
</dbReference>
<dbReference type="PIRSF" id="PIRSF016636">
    <property type="entry name" value="AlgI_DltB"/>
    <property type="match status" value="1"/>
</dbReference>
<feature type="transmembrane region" description="Helical" evidence="14">
    <location>
        <begin position="361"/>
        <end position="381"/>
    </location>
</feature>
<dbReference type="GO" id="GO:0042121">
    <property type="term" value="P:alginic acid biosynthetic process"/>
    <property type="evidence" value="ECO:0007669"/>
    <property type="project" value="UniProtKB-KW"/>
</dbReference>
<feature type="transmembrane region" description="Helical" evidence="14">
    <location>
        <begin position="28"/>
        <end position="45"/>
    </location>
</feature>
<feature type="transmembrane region" description="Helical" evidence="14">
    <location>
        <begin position="444"/>
        <end position="463"/>
    </location>
</feature>
<feature type="transmembrane region" description="Helical" evidence="14">
    <location>
        <begin position="51"/>
        <end position="68"/>
    </location>
</feature>
<keyword evidence="6 13" id="KW-0808">Transferase</keyword>
<keyword evidence="5 13" id="KW-1003">Cell membrane</keyword>
<dbReference type="InterPro" id="IPR004299">
    <property type="entry name" value="MBOAT_fam"/>
</dbReference>
<keyword evidence="16" id="KW-1185">Reference proteome</keyword>
<feature type="transmembrane region" description="Helical" evidence="14">
    <location>
        <begin position="307"/>
        <end position="323"/>
    </location>
</feature>
<accession>A0AAW9RIK3</accession>
<dbReference type="PANTHER" id="PTHR13285">
    <property type="entry name" value="ACYLTRANSFERASE"/>
    <property type="match status" value="1"/>
</dbReference>
<comment type="caution">
    <text evidence="15">The sequence shown here is derived from an EMBL/GenBank/DDBJ whole genome shotgun (WGS) entry which is preliminary data.</text>
</comment>
<evidence type="ECO:0000256" key="13">
    <source>
        <dbReference type="PIRNR" id="PIRNR016636"/>
    </source>
</evidence>
<feature type="transmembrane region" description="Helical" evidence="14">
    <location>
        <begin position="75"/>
        <end position="94"/>
    </location>
</feature>
<evidence type="ECO:0000256" key="3">
    <source>
        <dbReference type="ARBA" id="ARBA00010323"/>
    </source>
</evidence>
<dbReference type="AlphaFoldDB" id="A0AAW9RIK3"/>
<evidence type="ECO:0000256" key="7">
    <source>
        <dbReference type="ARBA" id="ARBA00022692"/>
    </source>
</evidence>
<dbReference type="PIRSF" id="PIRSF500217">
    <property type="entry name" value="AlgI"/>
    <property type="match status" value="1"/>
</dbReference>
<reference evidence="15 16" key="1">
    <citation type="submission" date="2024-02" db="EMBL/GenBank/DDBJ databases">
        <title>Genome analysis and characterization of Microbaculum marinisediminis sp. nov., isolated from marine sediment.</title>
        <authorList>
            <person name="Du Z.-J."/>
            <person name="Ye Y.-Q."/>
            <person name="Zhang Z.-R."/>
            <person name="Yuan S.-M."/>
            <person name="Zhang X.-Y."/>
        </authorList>
    </citation>
    <scope>NUCLEOTIDE SEQUENCE [LARGE SCALE GENOMIC DNA]</scope>
    <source>
        <strain evidence="15 16">SDUM1044001</strain>
    </source>
</reference>
<keyword evidence="7 14" id="KW-0812">Transmembrane</keyword>
<evidence type="ECO:0000313" key="15">
    <source>
        <dbReference type="EMBL" id="MEJ8572057.1"/>
    </source>
</evidence>
<evidence type="ECO:0000256" key="9">
    <source>
        <dbReference type="ARBA" id="ARBA00022989"/>
    </source>
</evidence>
<dbReference type="PANTHER" id="PTHR13285:SF23">
    <property type="entry name" value="TEICHOIC ACID D-ALANYLTRANSFERASE"/>
    <property type="match status" value="1"/>
</dbReference>
<dbReference type="GO" id="GO:0005886">
    <property type="term" value="C:plasma membrane"/>
    <property type="evidence" value="ECO:0007669"/>
    <property type="project" value="UniProtKB-SubCell"/>
</dbReference>
<comment type="pathway">
    <text evidence="2">Glycan biosynthesis; alginate biosynthesis.</text>
</comment>
<evidence type="ECO:0000256" key="12">
    <source>
        <dbReference type="ARBA" id="ARBA00031030"/>
    </source>
</evidence>